<evidence type="ECO:0000313" key="2">
    <source>
        <dbReference type="EnsemblPlants" id="KRH59530"/>
    </source>
</evidence>
<protein>
    <submittedName>
        <fullName evidence="1 2">Uncharacterized protein</fullName>
    </submittedName>
</protein>
<dbReference type="EnsemblPlants" id="KRH59530">
    <property type="protein sequence ID" value="KRH59530"/>
    <property type="gene ID" value="GLYMA_05G188400"/>
</dbReference>
<dbReference type="Proteomes" id="UP000008827">
    <property type="component" value="Chromosome 5"/>
</dbReference>
<dbReference type="InParanoid" id="A0A0R0JXW1"/>
<dbReference type="AlphaFoldDB" id="A0A0R0JXW1"/>
<sequence>MGFFEFEFEFEHSHANSLPPNRAATSPLVIPLSSTPSSTLYLGILMLPSHFSASQPCSISSPTVIFMN</sequence>
<name>A0A0R0JXW1_SOYBN</name>
<evidence type="ECO:0000313" key="3">
    <source>
        <dbReference type="Proteomes" id="UP000008827"/>
    </source>
</evidence>
<accession>A0A0R0JXW1</accession>
<gene>
    <name evidence="1" type="ORF">GLYMA_05G188400</name>
</gene>
<dbReference type="EMBL" id="CM000838">
    <property type="protein sequence ID" value="KRH59530.1"/>
    <property type="molecule type" value="Genomic_DNA"/>
</dbReference>
<evidence type="ECO:0000313" key="1">
    <source>
        <dbReference type="EMBL" id="KRH59530.1"/>
    </source>
</evidence>
<reference evidence="1 2" key="1">
    <citation type="journal article" date="2010" name="Nature">
        <title>Genome sequence of the palaeopolyploid soybean.</title>
        <authorList>
            <person name="Schmutz J."/>
            <person name="Cannon S.B."/>
            <person name="Schlueter J."/>
            <person name="Ma J."/>
            <person name="Mitros T."/>
            <person name="Nelson W."/>
            <person name="Hyten D.L."/>
            <person name="Song Q."/>
            <person name="Thelen J.J."/>
            <person name="Cheng J."/>
            <person name="Xu D."/>
            <person name="Hellsten U."/>
            <person name="May G.D."/>
            <person name="Yu Y."/>
            <person name="Sakurai T."/>
            <person name="Umezawa T."/>
            <person name="Bhattacharyya M.K."/>
            <person name="Sandhu D."/>
            <person name="Valliyodan B."/>
            <person name="Lindquist E."/>
            <person name="Peto M."/>
            <person name="Grant D."/>
            <person name="Shu S."/>
            <person name="Goodstein D."/>
            <person name="Barry K."/>
            <person name="Futrell-Griggs M."/>
            <person name="Abernathy B."/>
            <person name="Du J."/>
            <person name="Tian Z."/>
            <person name="Zhu L."/>
            <person name="Gill N."/>
            <person name="Joshi T."/>
            <person name="Libault M."/>
            <person name="Sethuraman A."/>
            <person name="Zhang X.-C."/>
            <person name="Shinozaki K."/>
            <person name="Nguyen H.T."/>
            <person name="Wing R.A."/>
            <person name="Cregan P."/>
            <person name="Specht J."/>
            <person name="Grimwood J."/>
            <person name="Rokhsar D."/>
            <person name="Stacey G."/>
            <person name="Shoemaker R.C."/>
            <person name="Jackson S.A."/>
        </authorList>
    </citation>
    <scope>NUCLEOTIDE SEQUENCE</scope>
    <source>
        <strain evidence="2">cv. Williams 82</strain>
        <tissue evidence="1">Callus</tissue>
    </source>
</reference>
<reference evidence="1" key="3">
    <citation type="submission" date="2018-07" db="EMBL/GenBank/DDBJ databases">
        <title>WGS assembly of Glycine max.</title>
        <authorList>
            <person name="Schmutz J."/>
            <person name="Cannon S."/>
            <person name="Schlueter J."/>
            <person name="Ma J."/>
            <person name="Mitros T."/>
            <person name="Nelson W."/>
            <person name="Hyten D."/>
            <person name="Song Q."/>
            <person name="Thelen J."/>
            <person name="Cheng J."/>
            <person name="Xu D."/>
            <person name="Hellsten U."/>
            <person name="May G."/>
            <person name="Yu Y."/>
            <person name="Sakurai T."/>
            <person name="Umezawa T."/>
            <person name="Bhattacharyya M."/>
            <person name="Sandhu D."/>
            <person name="Valliyodan B."/>
            <person name="Lindquist E."/>
            <person name="Peto M."/>
            <person name="Grant D."/>
            <person name="Shu S."/>
            <person name="Goodstein D."/>
            <person name="Barry K."/>
            <person name="Futrell-Griggs M."/>
            <person name="Abernathy B."/>
            <person name="Du J."/>
            <person name="Tian Z."/>
            <person name="Zhu L."/>
            <person name="Gill N."/>
            <person name="Joshi T."/>
            <person name="Libault M."/>
            <person name="Sethuraman A."/>
            <person name="Zhang X."/>
            <person name="Shinozaki K."/>
            <person name="Nguyen H."/>
            <person name="Wing R."/>
            <person name="Cregan P."/>
            <person name="Specht J."/>
            <person name="Grimwood J."/>
            <person name="Rokhsar D."/>
            <person name="Stacey G."/>
            <person name="Shoemaker R."/>
            <person name="Jackson S."/>
        </authorList>
    </citation>
    <scope>NUCLEOTIDE SEQUENCE</scope>
    <source>
        <tissue evidence="1">Callus</tissue>
    </source>
</reference>
<keyword evidence="3" id="KW-1185">Reference proteome</keyword>
<dbReference type="Gramene" id="KRH59530">
    <property type="protein sequence ID" value="KRH59530"/>
    <property type="gene ID" value="GLYMA_05G188400"/>
</dbReference>
<organism evidence="1">
    <name type="scientific">Glycine max</name>
    <name type="common">Soybean</name>
    <name type="synonym">Glycine hispida</name>
    <dbReference type="NCBI Taxonomy" id="3847"/>
    <lineage>
        <taxon>Eukaryota</taxon>
        <taxon>Viridiplantae</taxon>
        <taxon>Streptophyta</taxon>
        <taxon>Embryophyta</taxon>
        <taxon>Tracheophyta</taxon>
        <taxon>Spermatophyta</taxon>
        <taxon>Magnoliopsida</taxon>
        <taxon>eudicotyledons</taxon>
        <taxon>Gunneridae</taxon>
        <taxon>Pentapetalae</taxon>
        <taxon>rosids</taxon>
        <taxon>fabids</taxon>
        <taxon>Fabales</taxon>
        <taxon>Fabaceae</taxon>
        <taxon>Papilionoideae</taxon>
        <taxon>50 kb inversion clade</taxon>
        <taxon>NPAAA clade</taxon>
        <taxon>indigoferoid/millettioid clade</taxon>
        <taxon>Phaseoleae</taxon>
        <taxon>Glycine</taxon>
        <taxon>Glycine subgen. Soja</taxon>
    </lineage>
</organism>
<proteinExistence type="predicted"/>
<reference evidence="2" key="2">
    <citation type="submission" date="2018-02" db="UniProtKB">
        <authorList>
            <consortium name="EnsemblPlants"/>
        </authorList>
    </citation>
    <scope>IDENTIFICATION</scope>
    <source>
        <strain evidence="2">Williams 82</strain>
    </source>
</reference>